<feature type="transmembrane region" description="Helical" evidence="1">
    <location>
        <begin position="334"/>
        <end position="355"/>
    </location>
</feature>
<evidence type="ECO:0000256" key="1">
    <source>
        <dbReference type="SAM" id="Phobius"/>
    </source>
</evidence>
<evidence type="ECO:0000313" key="3">
    <source>
        <dbReference type="EMBL" id="QDU89731.1"/>
    </source>
</evidence>
<dbReference type="Proteomes" id="UP000317429">
    <property type="component" value="Chromosome"/>
</dbReference>
<reference evidence="3 4" key="1">
    <citation type="submission" date="2019-02" db="EMBL/GenBank/DDBJ databases">
        <title>Deep-cultivation of Planctomycetes and their phenomic and genomic characterization uncovers novel biology.</title>
        <authorList>
            <person name="Wiegand S."/>
            <person name="Jogler M."/>
            <person name="Boedeker C."/>
            <person name="Pinto D."/>
            <person name="Vollmers J."/>
            <person name="Rivas-Marin E."/>
            <person name="Kohn T."/>
            <person name="Peeters S.H."/>
            <person name="Heuer A."/>
            <person name="Rast P."/>
            <person name="Oberbeckmann S."/>
            <person name="Bunk B."/>
            <person name="Jeske O."/>
            <person name="Meyerdierks A."/>
            <person name="Storesund J.E."/>
            <person name="Kallscheuer N."/>
            <person name="Luecker S."/>
            <person name="Lage O.M."/>
            <person name="Pohl T."/>
            <person name="Merkel B.J."/>
            <person name="Hornburger P."/>
            <person name="Mueller R.-W."/>
            <person name="Bruemmer F."/>
            <person name="Labrenz M."/>
            <person name="Spormann A.M."/>
            <person name="Op den Camp H."/>
            <person name="Overmann J."/>
            <person name="Amann R."/>
            <person name="Jetten M.S.M."/>
            <person name="Mascher T."/>
            <person name="Medema M.H."/>
            <person name="Devos D.P."/>
            <person name="Kaster A.-K."/>
            <person name="Ovreas L."/>
            <person name="Rohde M."/>
            <person name="Galperin M.Y."/>
            <person name="Jogler C."/>
        </authorList>
    </citation>
    <scope>NUCLEOTIDE SEQUENCE [LARGE SCALE GENOMIC DNA]</scope>
    <source>
        <strain evidence="3 4">Pla175</strain>
    </source>
</reference>
<gene>
    <name evidence="3" type="primary">blaR1_3</name>
    <name evidence="3" type="ORF">Pla175_31260</name>
</gene>
<accession>A0A518DE33</accession>
<dbReference type="Pfam" id="PF05569">
    <property type="entry name" value="Peptidase_M56"/>
    <property type="match status" value="1"/>
</dbReference>
<dbReference type="InterPro" id="IPR052173">
    <property type="entry name" value="Beta-lactam_resp_regulator"/>
</dbReference>
<evidence type="ECO:0000313" key="4">
    <source>
        <dbReference type="Proteomes" id="UP000317429"/>
    </source>
</evidence>
<dbReference type="CDD" id="cd07341">
    <property type="entry name" value="M56_BlaR1_MecR1_like"/>
    <property type="match status" value="1"/>
</dbReference>
<dbReference type="AlphaFoldDB" id="A0A518DE33"/>
<evidence type="ECO:0000259" key="2">
    <source>
        <dbReference type="Pfam" id="PF05569"/>
    </source>
</evidence>
<dbReference type="KEGG" id="pnd:Pla175_31260"/>
<dbReference type="OrthoDB" id="291597at2"/>
<keyword evidence="1" id="KW-0812">Transmembrane</keyword>
<keyword evidence="1" id="KW-0472">Membrane</keyword>
<organism evidence="3 4">
    <name type="scientific">Pirellulimonas nuda</name>
    <dbReference type="NCBI Taxonomy" id="2528009"/>
    <lineage>
        <taxon>Bacteria</taxon>
        <taxon>Pseudomonadati</taxon>
        <taxon>Planctomycetota</taxon>
        <taxon>Planctomycetia</taxon>
        <taxon>Pirellulales</taxon>
        <taxon>Lacipirellulaceae</taxon>
        <taxon>Pirellulimonas</taxon>
    </lineage>
</organism>
<name>A0A518DE33_9BACT</name>
<sequence>MPGTLNDFAVQQAVAAAAGGAVWLLGRTPWLGRRPAASHTLWLLVLLLLAAPPGIWRADWFAGDNTAAPPDAAQYGEAQYAAAARCGCYPVGTAYSAPPPVGSAAPSNGPFGSMGEGTLLVLLGASLLMTCVLWFGIARRFVRVRRLLRSDQEAPARAARLLQEASRRFRLQTEVGLRLVDASLPPMLWAEPGRPVIVLPRPLIDTIDDEALRGILAHELGHYVRRDHWVALATTAVATLFWWNPAVWFARRQASAAAEACCDALALERTGVSRKSYARALLSVVDWMSGNPPLPSSFGVSFGRPCERDGARLLRSRIAMIADRGVQPRMTRRLGRLLTCGCVTLVLASAFAGGLGQSAASGSHLEAAAAKSPAADPYGAAIPLYCCPS</sequence>
<dbReference type="PANTHER" id="PTHR34978">
    <property type="entry name" value="POSSIBLE SENSOR-TRANSDUCER PROTEIN BLAR"/>
    <property type="match status" value="1"/>
</dbReference>
<protein>
    <submittedName>
        <fullName evidence="3">Regulatory protein BlaR1</fullName>
    </submittedName>
</protein>
<dbReference type="RefSeq" id="WP_145286825.1">
    <property type="nucleotide sequence ID" value="NZ_CP036291.1"/>
</dbReference>
<dbReference type="PANTHER" id="PTHR34978:SF3">
    <property type="entry name" value="SLR0241 PROTEIN"/>
    <property type="match status" value="1"/>
</dbReference>
<dbReference type="EMBL" id="CP036291">
    <property type="protein sequence ID" value="QDU89731.1"/>
    <property type="molecule type" value="Genomic_DNA"/>
</dbReference>
<dbReference type="Gene3D" id="3.30.2010.10">
    <property type="entry name" value="Metalloproteases ('zincins'), catalytic domain"/>
    <property type="match status" value="1"/>
</dbReference>
<dbReference type="InterPro" id="IPR008756">
    <property type="entry name" value="Peptidase_M56"/>
</dbReference>
<feature type="transmembrane region" description="Helical" evidence="1">
    <location>
        <begin position="6"/>
        <end position="25"/>
    </location>
</feature>
<keyword evidence="4" id="KW-1185">Reference proteome</keyword>
<feature type="transmembrane region" description="Helical" evidence="1">
    <location>
        <begin position="37"/>
        <end position="56"/>
    </location>
</feature>
<keyword evidence="1" id="KW-1133">Transmembrane helix</keyword>
<feature type="domain" description="Peptidase M56" evidence="2">
    <location>
        <begin position="15"/>
        <end position="285"/>
    </location>
</feature>
<proteinExistence type="predicted"/>
<feature type="transmembrane region" description="Helical" evidence="1">
    <location>
        <begin position="117"/>
        <end position="137"/>
    </location>
</feature>